<evidence type="ECO:0000256" key="1">
    <source>
        <dbReference type="SAM" id="MobiDB-lite"/>
    </source>
</evidence>
<feature type="region of interest" description="Disordered" evidence="1">
    <location>
        <begin position="220"/>
        <end position="264"/>
    </location>
</feature>
<reference evidence="2" key="1">
    <citation type="journal article" date="2020" name="Stud. Mycol.">
        <title>101 Dothideomycetes genomes: a test case for predicting lifestyles and emergence of pathogens.</title>
        <authorList>
            <person name="Haridas S."/>
            <person name="Albert R."/>
            <person name="Binder M."/>
            <person name="Bloem J."/>
            <person name="Labutti K."/>
            <person name="Salamov A."/>
            <person name="Andreopoulos B."/>
            <person name="Baker S."/>
            <person name="Barry K."/>
            <person name="Bills G."/>
            <person name="Bluhm B."/>
            <person name="Cannon C."/>
            <person name="Castanera R."/>
            <person name="Culley D."/>
            <person name="Daum C."/>
            <person name="Ezra D."/>
            <person name="Gonzalez J."/>
            <person name="Henrissat B."/>
            <person name="Kuo A."/>
            <person name="Liang C."/>
            <person name="Lipzen A."/>
            <person name="Lutzoni F."/>
            <person name="Magnuson J."/>
            <person name="Mondo S."/>
            <person name="Nolan M."/>
            <person name="Ohm R."/>
            <person name="Pangilinan J."/>
            <person name="Park H.-J."/>
            <person name="Ramirez L."/>
            <person name="Alfaro M."/>
            <person name="Sun H."/>
            <person name="Tritt A."/>
            <person name="Yoshinaga Y."/>
            <person name="Zwiers L.-H."/>
            <person name="Turgeon B."/>
            <person name="Goodwin S."/>
            <person name="Spatafora J."/>
            <person name="Crous P."/>
            <person name="Grigoriev I."/>
        </authorList>
    </citation>
    <scope>NUCLEOTIDE SEQUENCE</scope>
    <source>
        <strain evidence="2">CBS 125425</strain>
    </source>
</reference>
<feature type="compositionally biased region" description="Basic and acidic residues" evidence="1">
    <location>
        <begin position="242"/>
        <end position="252"/>
    </location>
</feature>
<accession>A0A9P4UZP6</accession>
<name>A0A9P4UZP6_9PLEO</name>
<keyword evidence="3" id="KW-1185">Reference proteome</keyword>
<sequence>MASDLQPPALTQSGNSSTTSLHITYTDSDLERLAKELYDATIADVLLSQLISFINDSPTNYRRACLYIEELKICQTYNTSRDLRPAIQHLLNSTLSMRPRYILPTPALLPRRRQQQPSSSTYTTTTSISIHDMLAAGPPPSPPAPVLRQASHRFSTLLHRTNTSPPRPSPSRLLSRLPAPLRSFSHRLSARSGTPAVPPSSLRSISAPLQPAMQGARIVSGNSAGRASPPCTPDRPAPLRVRSREVSGRTEGEGDPFATPESVEGEIRGLLGEMEGEGSPEEGGGQARYVFGPGVRVGRAPHRCERCGEMCFGG</sequence>
<organism evidence="2 3">
    <name type="scientific">Polyplosphaeria fusca</name>
    <dbReference type="NCBI Taxonomy" id="682080"/>
    <lineage>
        <taxon>Eukaryota</taxon>
        <taxon>Fungi</taxon>
        <taxon>Dikarya</taxon>
        <taxon>Ascomycota</taxon>
        <taxon>Pezizomycotina</taxon>
        <taxon>Dothideomycetes</taxon>
        <taxon>Pleosporomycetidae</taxon>
        <taxon>Pleosporales</taxon>
        <taxon>Tetraplosphaeriaceae</taxon>
        <taxon>Polyplosphaeria</taxon>
    </lineage>
</organism>
<evidence type="ECO:0000313" key="3">
    <source>
        <dbReference type="Proteomes" id="UP000799444"/>
    </source>
</evidence>
<protein>
    <submittedName>
        <fullName evidence="2">Uncharacterized protein</fullName>
    </submittedName>
</protein>
<evidence type="ECO:0000313" key="2">
    <source>
        <dbReference type="EMBL" id="KAF2732674.1"/>
    </source>
</evidence>
<dbReference type="Proteomes" id="UP000799444">
    <property type="component" value="Unassembled WGS sequence"/>
</dbReference>
<comment type="caution">
    <text evidence="2">The sequence shown here is derived from an EMBL/GenBank/DDBJ whole genome shotgun (WGS) entry which is preliminary data.</text>
</comment>
<dbReference type="AlphaFoldDB" id="A0A9P4UZP6"/>
<gene>
    <name evidence="2" type="ORF">EJ04DRAFT_578207</name>
</gene>
<proteinExistence type="predicted"/>
<dbReference type="OrthoDB" id="3678410at2759"/>
<dbReference type="EMBL" id="ML996173">
    <property type="protein sequence ID" value="KAF2732674.1"/>
    <property type="molecule type" value="Genomic_DNA"/>
</dbReference>